<dbReference type="PANTHER" id="PTHR45639">
    <property type="entry name" value="HSC70CB, ISOFORM G-RELATED"/>
    <property type="match status" value="1"/>
</dbReference>
<dbReference type="GO" id="GO:0140662">
    <property type="term" value="F:ATP-dependent protein folding chaperone"/>
    <property type="evidence" value="ECO:0007669"/>
    <property type="project" value="InterPro"/>
</dbReference>
<dbReference type="InterPro" id="IPR018181">
    <property type="entry name" value="Heat_shock_70_CS"/>
</dbReference>
<dbReference type="GO" id="GO:0005829">
    <property type="term" value="C:cytosol"/>
    <property type="evidence" value="ECO:0007669"/>
    <property type="project" value="TreeGrafter"/>
</dbReference>
<feature type="compositionally biased region" description="Low complexity" evidence="3">
    <location>
        <begin position="588"/>
        <end position="602"/>
    </location>
</feature>
<protein>
    <submittedName>
        <fullName evidence="4">Heat shock 70 kDa protein 14</fullName>
    </submittedName>
</protein>
<dbReference type="Proteomes" id="UP000324585">
    <property type="component" value="Unassembled WGS sequence"/>
</dbReference>
<dbReference type="FunFam" id="3.90.640.10:FF:000004">
    <property type="entry name" value="Heat shock 70 kDa protein 4"/>
    <property type="match status" value="1"/>
</dbReference>
<dbReference type="InterPro" id="IPR043129">
    <property type="entry name" value="ATPase_NBD"/>
</dbReference>
<dbReference type="PRINTS" id="PR00301">
    <property type="entry name" value="HEATSHOCK70"/>
</dbReference>
<dbReference type="OrthoDB" id="434160at2759"/>
<feature type="region of interest" description="Disordered" evidence="3">
    <location>
        <begin position="827"/>
        <end position="900"/>
    </location>
</feature>
<dbReference type="Gene3D" id="3.90.640.10">
    <property type="entry name" value="Actin, Chain A, domain 4"/>
    <property type="match status" value="1"/>
</dbReference>
<feature type="region of interest" description="Disordered" evidence="3">
    <location>
        <begin position="532"/>
        <end position="626"/>
    </location>
</feature>
<feature type="compositionally biased region" description="Low complexity" evidence="3">
    <location>
        <begin position="866"/>
        <end position="880"/>
    </location>
</feature>
<evidence type="ECO:0000313" key="5">
    <source>
        <dbReference type="Proteomes" id="UP000324585"/>
    </source>
</evidence>
<dbReference type="EMBL" id="VRMN01000009">
    <property type="protein sequence ID" value="KAA8492600.1"/>
    <property type="molecule type" value="Genomic_DNA"/>
</dbReference>
<dbReference type="PROSITE" id="PS01036">
    <property type="entry name" value="HSP70_3"/>
    <property type="match status" value="1"/>
</dbReference>
<dbReference type="Gene3D" id="2.60.34.10">
    <property type="entry name" value="Substrate Binding Domain Of DNAk, Chain A, domain 1"/>
    <property type="match status" value="1"/>
</dbReference>
<keyword evidence="5" id="KW-1185">Reference proteome</keyword>
<dbReference type="Gene3D" id="3.30.420.40">
    <property type="match status" value="2"/>
</dbReference>
<sequence>MEEQGVGQAVKMASAAAACGIDFGNKNCVIALARKGGVDIAANEVSNRATPLMVGFAGAQRHLGEAAANFSMQNFRNTVTDLKRFLGLRMGDPVLEAERKRVMYDVDAFVDDDAVVSEMDEEHQVKRLSGARVMYGENGGESTVFSYEALVAMMLHRLLETANEENGSPVSDIVISVPGYYTDIQRRAMLDACRIADIRVLRLMNEHAAVALSYGIFRTRELPDKEPVNVAFVDMGQSQTTVTIASFLNTGATVKSVSFDPFLGGRNYEDLLVDFFCEDFKAKYNLDVAASKKPLLRIQKEVEKIKKILSANQIANLSIECLMDDTDVRSPITREQFEAMCIPLNERLAEICRSAVVSSGLDLSHIHSVEMVGGGTRVPSVIAAIETAFSRAPMRTLNADECIARGCALQAAILSPAFRVRDYALHDVSPYAVQIVRKAPGASDQDGECINVIDKFCPQPALKALSFANTGPLCLITQYKDSLMSDRFFADYFVDVEKPVDSTPSKVRIKIRLDGNGCIQVASAQEIREIEVEEPVQQAVPPADAAKDAPKMDEPKAEGTGEAPTQPNGTANGPTTDGGSTGEGAPDASSAGVSEADAAAAAMEREAEAEKVTATPPTKKVKKSKATDLVVRRGRIGLAMSDFALRKATEDEASMRAADKYIRERQDAMNALESFVYDMRSRLEEYGDLHAFADDHTRANLAKAFEETENWLYSEEADTAVKSVFVAKRDTLVAQCAPILYRKTEADQRPILLRDASAACEKFKVIAVPNMLYEHLSEEEKMTVIRAVEDFEQWVRGLEAQQATMSNLQDPVLTSHEVRGRIAGLEAKCRPIMTKPKPAPPKVEEPAPAPPTDGSDEAMKDDDEPAAAPGSAPADSGDAPMETEEPPKPENQDAENPMEI</sequence>
<name>A0A5J4YNT2_PORPP</name>
<keyword evidence="2" id="KW-0067">ATP-binding</keyword>
<dbReference type="InterPro" id="IPR013126">
    <property type="entry name" value="Hsp_70_fam"/>
</dbReference>
<evidence type="ECO:0000256" key="1">
    <source>
        <dbReference type="ARBA" id="ARBA00022741"/>
    </source>
</evidence>
<dbReference type="CDD" id="cd11732">
    <property type="entry name" value="ASKHA_NBD_HSP70_HSP105-110-like"/>
    <property type="match status" value="1"/>
</dbReference>
<dbReference type="InterPro" id="IPR029048">
    <property type="entry name" value="HSP70_C_sf"/>
</dbReference>
<dbReference type="GO" id="GO:0005524">
    <property type="term" value="F:ATP binding"/>
    <property type="evidence" value="ECO:0007669"/>
    <property type="project" value="UniProtKB-KW"/>
</dbReference>
<accession>A0A5J4YNT2</accession>
<dbReference type="Gene3D" id="1.20.1270.10">
    <property type="match status" value="1"/>
</dbReference>
<dbReference type="SUPFAM" id="SSF100934">
    <property type="entry name" value="Heat shock protein 70kD (HSP70), C-terminal subdomain"/>
    <property type="match status" value="2"/>
</dbReference>
<dbReference type="FunFam" id="1.20.1270.10:FF:000002">
    <property type="entry name" value="Heat shock 70 kDa protein 4"/>
    <property type="match status" value="1"/>
</dbReference>
<feature type="compositionally biased region" description="Low complexity" evidence="3">
    <location>
        <begin position="535"/>
        <end position="544"/>
    </location>
</feature>
<feature type="compositionally biased region" description="Polar residues" evidence="3">
    <location>
        <begin position="563"/>
        <end position="578"/>
    </location>
</feature>
<dbReference type="OMA" id="WEQSPEI"/>
<gene>
    <name evidence="4" type="ORF">FVE85_8107</name>
</gene>
<evidence type="ECO:0000256" key="2">
    <source>
        <dbReference type="ARBA" id="ARBA00022840"/>
    </source>
</evidence>
<dbReference type="InterPro" id="IPR029047">
    <property type="entry name" value="HSP70_peptide-bd_sf"/>
</dbReference>
<dbReference type="FunFam" id="3.30.420.40:FF:000171">
    <property type="entry name" value="Heat shock 70 kDa protein 4"/>
    <property type="match status" value="2"/>
</dbReference>
<dbReference type="Pfam" id="PF00012">
    <property type="entry name" value="HSP70"/>
    <property type="match status" value="1"/>
</dbReference>
<reference evidence="5" key="1">
    <citation type="journal article" date="2019" name="Nat. Commun.">
        <title>Expansion of phycobilisome linker gene families in mesophilic red algae.</title>
        <authorList>
            <person name="Lee J."/>
            <person name="Kim D."/>
            <person name="Bhattacharya D."/>
            <person name="Yoon H.S."/>
        </authorList>
    </citation>
    <scope>NUCLEOTIDE SEQUENCE [LARGE SCALE GENOMIC DNA]</scope>
    <source>
        <strain evidence="5">CCMP 1328</strain>
    </source>
</reference>
<evidence type="ECO:0000313" key="4">
    <source>
        <dbReference type="EMBL" id="KAA8492600.1"/>
    </source>
</evidence>
<dbReference type="GO" id="GO:0005634">
    <property type="term" value="C:nucleus"/>
    <property type="evidence" value="ECO:0007669"/>
    <property type="project" value="TreeGrafter"/>
</dbReference>
<feature type="compositionally biased region" description="Pro residues" evidence="3">
    <location>
        <begin position="837"/>
        <end position="851"/>
    </location>
</feature>
<dbReference type="SUPFAM" id="SSF53067">
    <property type="entry name" value="Actin-like ATPase domain"/>
    <property type="match status" value="2"/>
</dbReference>
<keyword evidence="1" id="KW-0547">Nucleotide-binding</keyword>
<comment type="caution">
    <text evidence="4">The sequence shown here is derived from an EMBL/GenBank/DDBJ whole genome shotgun (WGS) entry which is preliminary data.</text>
</comment>
<evidence type="ECO:0000256" key="3">
    <source>
        <dbReference type="SAM" id="MobiDB-lite"/>
    </source>
</evidence>
<organism evidence="4 5">
    <name type="scientific">Porphyridium purpureum</name>
    <name type="common">Red alga</name>
    <name type="synonym">Porphyridium cruentum</name>
    <dbReference type="NCBI Taxonomy" id="35688"/>
    <lineage>
        <taxon>Eukaryota</taxon>
        <taxon>Rhodophyta</taxon>
        <taxon>Bangiophyceae</taxon>
        <taxon>Porphyridiales</taxon>
        <taxon>Porphyridiaceae</taxon>
        <taxon>Porphyridium</taxon>
    </lineage>
</organism>
<feature type="compositionally biased region" description="Acidic residues" evidence="3">
    <location>
        <begin position="854"/>
        <end position="865"/>
    </location>
</feature>
<dbReference type="Gene3D" id="3.30.30.30">
    <property type="match status" value="1"/>
</dbReference>
<dbReference type="AlphaFoldDB" id="A0A5J4YNT2"/>
<proteinExistence type="predicted"/>
<feature type="compositionally biased region" description="Basic and acidic residues" evidence="3">
    <location>
        <begin position="545"/>
        <end position="559"/>
    </location>
</feature>
<dbReference type="PANTHER" id="PTHR45639:SF4">
    <property type="entry name" value="HSC70CB, ISOFORM G"/>
    <property type="match status" value="1"/>
</dbReference>
<dbReference type="SUPFAM" id="SSF100920">
    <property type="entry name" value="Heat shock protein 70kD (HSP70), peptide-binding domain"/>
    <property type="match status" value="1"/>
</dbReference>
<keyword evidence="4" id="KW-0346">Stress response</keyword>